<dbReference type="InterPro" id="IPR004089">
    <property type="entry name" value="MCPsignal_dom"/>
</dbReference>
<keyword evidence="5" id="KW-0472">Membrane</keyword>
<evidence type="ECO:0000256" key="1">
    <source>
        <dbReference type="ARBA" id="ARBA00022500"/>
    </source>
</evidence>
<dbReference type="GO" id="GO:0005886">
    <property type="term" value="C:plasma membrane"/>
    <property type="evidence" value="ECO:0007669"/>
    <property type="project" value="TreeGrafter"/>
</dbReference>
<evidence type="ECO:0000256" key="3">
    <source>
        <dbReference type="PROSITE-ProRule" id="PRU00284"/>
    </source>
</evidence>
<evidence type="ECO:0000256" key="4">
    <source>
        <dbReference type="SAM" id="Coils"/>
    </source>
</evidence>
<keyword evidence="4" id="KW-0175">Coiled coil</keyword>
<reference evidence="7 8" key="1">
    <citation type="submission" date="2017-09" db="EMBL/GenBank/DDBJ databases">
        <title>Genomics of the genus Arcobacter.</title>
        <authorList>
            <person name="Perez-Cataluna A."/>
            <person name="Figueras M.J."/>
            <person name="Salas-Masso N."/>
        </authorList>
    </citation>
    <scope>NUCLEOTIDE SEQUENCE [LARGE SCALE GENOMIC DNA]</scope>
    <source>
        <strain evidence="7 8">CECT 7386</strain>
    </source>
</reference>
<dbReference type="PANTHER" id="PTHR43531:SF11">
    <property type="entry name" value="METHYL-ACCEPTING CHEMOTAXIS PROTEIN 3"/>
    <property type="match status" value="1"/>
</dbReference>
<comment type="caution">
    <text evidence="7">The sequence shown here is derived from an EMBL/GenBank/DDBJ whole genome shotgun (WGS) entry which is preliminary data.</text>
</comment>
<feature type="transmembrane region" description="Helical" evidence="5">
    <location>
        <begin position="113"/>
        <end position="135"/>
    </location>
</feature>
<dbReference type="SMART" id="SM00283">
    <property type="entry name" value="MA"/>
    <property type="match status" value="1"/>
</dbReference>
<dbReference type="PROSITE" id="PS50111">
    <property type="entry name" value="CHEMOTAXIS_TRANSDUC_2"/>
    <property type="match status" value="1"/>
</dbReference>
<keyword evidence="5" id="KW-0812">Transmembrane</keyword>
<dbReference type="Proteomes" id="UP000290092">
    <property type="component" value="Unassembled WGS sequence"/>
</dbReference>
<organism evidence="7 8">
    <name type="scientific">Malaciobacter mytili LMG 24559</name>
    <dbReference type="NCBI Taxonomy" id="1032238"/>
    <lineage>
        <taxon>Bacteria</taxon>
        <taxon>Pseudomonadati</taxon>
        <taxon>Campylobacterota</taxon>
        <taxon>Epsilonproteobacteria</taxon>
        <taxon>Campylobacterales</taxon>
        <taxon>Arcobacteraceae</taxon>
        <taxon>Malaciobacter</taxon>
    </lineage>
</organism>
<feature type="domain" description="Methyl-accepting transducer" evidence="6">
    <location>
        <begin position="298"/>
        <end position="527"/>
    </location>
</feature>
<feature type="coiled-coil region" evidence="4">
    <location>
        <begin position="18"/>
        <end position="45"/>
    </location>
</feature>
<dbReference type="GO" id="GO:0004888">
    <property type="term" value="F:transmembrane signaling receptor activity"/>
    <property type="evidence" value="ECO:0007669"/>
    <property type="project" value="TreeGrafter"/>
</dbReference>
<dbReference type="AlphaFoldDB" id="A0AAX2ACS7"/>
<evidence type="ECO:0000313" key="8">
    <source>
        <dbReference type="Proteomes" id="UP000290092"/>
    </source>
</evidence>
<evidence type="ECO:0000313" key="7">
    <source>
        <dbReference type="EMBL" id="RXK14792.1"/>
    </source>
</evidence>
<dbReference type="Pfam" id="PF00015">
    <property type="entry name" value="MCPsignal"/>
    <property type="match status" value="1"/>
</dbReference>
<gene>
    <name evidence="7" type="ORF">CP985_11860</name>
</gene>
<protein>
    <submittedName>
        <fullName evidence="7">Chemotaxis protein</fullName>
    </submittedName>
</protein>
<keyword evidence="3" id="KW-0807">Transducer</keyword>
<dbReference type="EMBL" id="NXID01000052">
    <property type="protein sequence ID" value="RXK14792.1"/>
    <property type="molecule type" value="Genomic_DNA"/>
</dbReference>
<dbReference type="GO" id="GO:0007165">
    <property type="term" value="P:signal transduction"/>
    <property type="evidence" value="ECO:0007669"/>
    <property type="project" value="UniProtKB-KW"/>
</dbReference>
<name>A0AAX2ACS7_9BACT</name>
<keyword evidence="8" id="KW-1185">Reference proteome</keyword>
<proteinExistence type="inferred from homology"/>
<sequence>MGRFFALKYVSSNNKNDNFKVIKEFEKLEKELKLLNLQNEDLKTKQKQTLYLINEYKKGLNKLIFIIDNKNSFVKELHRVGPQIANLAVEIKNELSTSHNILKEQIENTNNSLTYTIEIISAIILSIIILLAIYIPKNINHQILEFQEGLLNFFKYLNRQTNTAELLKNSSKTEIGLMSKVVNENILKTKASIEEDRKIINETVQVLSEFQQGDLCQRITTKVSNPALNQLKEVLNNMGETLENNIENILEVLEQFSKYNYLNKVNTTGIKKHLEKLANGVNELGTSITSMLIENKANGLTLENSSSILLQNVDTLNTSANEAATSLEQTAAALEEITGNITLTTNKILQIDSLTKELTNSTNIGENLAIKTTSSMEDINAQVTAINEAITVIDQIAFQTNILSLNAAVEAATAGEAGRGFSVVAQEVRNLASRSAQAAKEIKELVENATIKANEGKNIASDMINGYNSLKQNINQATELIYDVSNASKEQKIGILQINDAINNLDTQTQKNATTATQTQEVAINTLTIAKKIVENANSKEFKDKDIVKAKEFKNIQKNIETKILDDKTWESF</sequence>
<dbReference type="GO" id="GO:0006935">
    <property type="term" value="P:chemotaxis"/>
    <property type="evidence" value="ECO:0007669"/>
    <property type="project" value="UniProtKB-KW"/>
</dbReference>
<dbReference type="InterPro" id="IPR051310">
    <property type="entry name" value="MCP_chemotaxis"/>
</dbReference>
<evidence type="ECO:0000259" key="6">
    <source>
        <dbReference type="PROSITE" id="PS50111"/>
    </source>
</evidence>
<comment type="similarity">
    <text evidence="2">Belongs to the methyl-accepting chemotaxis (MCP) protein family.</text>
</comment>
<dbReference type="SUPFAM" id="SSF58104">
    <property type="entry name" value="Methyl-accepting chemotaxis protein (MCP) signaling domain"/>
    <property type="match status" value="1"/>
</dbReference>
<accession>A0AAX2ACS7</accession>
<dbReference type="Gene3D" id="1.10.287.950">
    <property type="entry name" value="Methyl-accepting chemotaxis protein"/>
    <property type="match status" value="1"/>
</dbReference>
<keyword evidence="5" id="KW-1133">Transmembrane helix</keyword>
<evidence type="ECO:0000256" key="2">
    <source>
        <dbReference type="ARBA" id="ARBA00029447"/>
    </source>
</evidence>
<evidence type="ECO:0000256" key="5">
    <source>
        <dbReference type="SAM" id="Phobius"/>
    </source>
</evidence>
<dbReference type="PANTHER" id="PTHR43531">
    <property type="entry name" value="PROTEIN ICFG"/>
    <property type="match status" value="1"/>
</dbReference>
<keyword evidence="1" id="KW-0145">Chemotaxis</keyword>